<accession>A0A378U6E7</accession>
<dbReference type="EMBL" id="UGQL01000002">
    <property type="protein sequence ID" value="STZ69902.1"/>
    <property type="molecule type" value="Genomic_DNA"/>
</dbReference>
<organism evidence="1 2">
    <name type="scientific">Myroides odoratus</name>
    <name type="common">Flavobacterium odoratum</name>
    <dbReference type="NCBI Taxonomy" id="256"/>
    <lineage>
        <taxon>Bacteria</taxon>
        <taxon>Pseudomonadati</taxon>
        <taxon>Bacteroidota</taxon>
        <taxon>Flavobacteriia</taxon>
        <taxon>Flavobacteriales</taxon>
        <taxon>Flavobacteriaceae</taxon>
        <taxon>Myroides</taxon>
    </lineage>
</organism>
<protein>
    <submittedName>
        <fullName evidence="1">Uncharacterized protein</fullName>
    </submittedName>
</protein>
<dbReference type="Proteomes" id="UP000255024">
    <property type="component" value="Unassembled WGS sequence"/>
</dbReference>
<dbReference type="RefSeq" id="WP_115092512.1">
    <property type="nucleotide sequence ID" value="NZ_CP068107.1"/>
</dbReference>
<evidence type="ECO:0000313" key="2">
    <source>
        <dbReference type="Proteomes" id="UP000255024"/>
    </source>
</evidence>
<dbReference type="AlphaFoldDB" id="A0A378U6E7"/>
<reference evidence="1 2" key="1">
    <citation type="submission" date="2018-06" db="EMBL/GenBank/DDBJ databases">
        <authorList>
            <consortium name="Pathogen Informatics"/>
            <person name="Doyle S."/>
        </authorList>
    </citation>
    <scope>NUCLEOTIDE SEQUENCE [LARGE SCALE GENOMIC DNA]</scope>
    <source>
        <strain evidence="1 2">NCTC11179</strain>
    </source>
</reference>
<gene>
    <name evidence="1" type="ORF">NCTC11179_03427</name>
</gene>
<proteinExistence type="predicted"/>
<name>A0A378U6E7_MYROD</name>
<keyword evidence="2" id="KW-1185">Reference proteome</keyword>
<evidence type="ECO:0000313" key="1">
    <source>
        <dbReference type="EMBL" id="STZ69902.1"/>
    </source>
</evidence>
<sequence length="129" mass="14020">MLKKMKMTALSVLAIAVGMVAYGHKQEVDLEVNVEQVLRYEVIVETSGKARITSIQVKEGARETETMDHDGRRWSRSFAGDVPVVVAVTGHAVQGESSVSKMTVQVFKDGTLVQNGVAEGENLIVNVSF</sequence>